<organism evidence="1 2">
    <name type="scientific">Caenorhabditis briggsae</name>
    <dbReference type="NCBI Taxonomy" id="6238"/>
    <lineage>
        <taxon>Eukaryota</taxon>
        <taxon>Metazoa</taxon>
        <taxon>Ecdysozoa</taxon>
        <taxon>Nematoda</taxon>
        <taxon>Chromadorea</taxon>
        <taxon>Rhabditida</taxon>
        <taxon>Rhabditina</taxon>
        <taxon>Rhabditomorpha</taxon>
        <taxon>Rhabditoidea</taxon>
        <taxon>Rhabditidae</taxon>
        <taxon>Peloderinae</taxon>
        <taxon>Caenorhabditis</taxon>
    </lineage>
</organism>
<name>A0AAE9JSL5_CAEBR</name>
<gene>
    <name evidence="1" type="ORF">L5515_018401</name>
</gene>
<sequence length="305" mass="35770">MELRGLLWCICHFYPCFFTLSLYRNNVTNYKITKKQKMQETNFLVQKVYLCSPIVLSMSACQPKAKKVTKKFVLCGRIFEYRPLSTSKSNIRWIHLELYLFGDPSLKAVEHVLRDKFGNPLRATKCFPSKRPNFVHHSHIKNLEKPSDLQTVVHKSSNILLYHYFHPCAHSALGYCLLPYSILYCVQKRQNAPQKCKKPPKTQKKKQKYSVEIQKKKTINFNHNKLRHSPTISTQTTRKLNKKTQKVPECWLLPIVLTKKLAAVWLASSVVLWNPVRDTVFQSLKQVSPKNHKKNCVNLQECRWR</sequence>
<proteinExistence type="predicted"/>
<protein>
    <submittedName>
        <fullName evidence="1">Uncharacterized protein</fullName>
    </submittedName>
</protein>
<dbReference type="AlphaFoldDB" id="A0AAE9JSL5"/>
<evidence type="ECO:0000313" key="1">
    <source>
        <dbReference type="EMBL" id="UMM42658.1"/>
    </source>
</evidence>
<reference evidence="1 2" key="1">
    <citation type="submission" date="2022-04" db="EMBL/GenBank/DDBJ databases">
        <title>Chromosome-level reference genomes for two strains of Caenorhabditis briggsae: an improved platform for comparative genomics.</title>
        <authorList>
            <person name="Stevens L."/>
            <person name="Andersen E."/>
        </authorList>
    </citation>
    <scope>NUCLEOTIDE SEQUENCE [LARGE SCALE GENOMIC DNA]</scope>
    <source>
        <strain evidence="1">VX34</strain>
        <tissue evidence="1">Whole-organism</tissue>
    </source>
</reference>
<dbReference type="EMBL" id="CP092625">
    <property type="protein sequence ID" value="UMM42658.1"/>
    <property type="molecule type" value="Genomic_DNA"/>
</dbReference>
<evidence type="ECO:0000313" key="2">
    <source>
        <dbReference type="Proteomes" id="UP000829354"/>
    </source>
</evidence>
<accession>A0AAE9JSL5</accession>
<dbReference type="Proteomes" id="UP000829354">
    <property type="component" value="Chromosome X"/>
</dbReference>
<keyword evidence="2" id="KW-1185">Reference proteome</keyword>